<feature type="signal peptide" evidence="1">
    <location>
        <begin position="1"/>
        <end position="20"/>
    </location>
</feature>
<keyword evidence="1" id="KW-0732">Signal</keyword>
<evidence type="ECO:0000313" key="2">
    <source>
        <dbReference type="EMBL" id="GFQ70358.1"/>
    </source>
</evidence>
<gene>
    <name evidence="2" type="ORF">TNCT_135241</name>
</gene>
<comment type="caution">
    <text evidence="2">The sequence shown here is derived from an EMBL/GenBank/DDBJ whole genome shotgun (WGS) entry which is preliminary data.</text>
</comment>
<dbReference type="EMBL" id="BMAO01020856">
    <property type="protein sequence ID" value="GFQ70358.1"/>
    <property type="molecule type" value="Genomic_DNA"/>
</dbReference>
<feature type="chain" id="PRO_5036465219" evidence="1">
    <location>
        <begin position="21"/>
        <end position="70"/>
    </location>
</feature>
<dbReference type="AlphaFoldDB" id="A0A8X6F3Z1"/>
<sequence length="70" mass="7967">MKSLILCLAVVLLCSSFAAADQAKTCDEEPESGFCQAYFPSYYYDQELIKIKVKINKESLRQDLIWNGIL</sequence>
<organism evidence="2 3">
    <name type="scientific">Trichonephila clavata</name>
    <name type="common">Joro spider</name>
    <name type="synonym">Nephila clavata</name>
    <dbReference type="NCBI Taxonomy" id="2740835"/>
    <lineage>
        <taxon>Eukaryota</taxon>
        <taxon>Metazoa</taxon>
        <taxon>Ecdysozoa</taxon>
        <taxon>Arthropoda</taxon>
        <taxon>Chelicerata</taxon>
        <taxon>Arachnida</taxon>
        <taxon>Araneae</taxon>
        <taxon>Araneomorphae</taxon>
        <taxon>Entelegynae</taxon>
        <taxon>Araneoidea</taxon>
        <taxon>Nephilidae</taxon>
        <taxon>Trichonephila</taxon>
    </lineage>
</organism>
<reference evidence="2" key="1">
    <citation type="submission" date="2020-07" db="EMBL/GenBank/DDBJ databases">
        <title>Multicomponent nature underlies the extraordinary mechanical properties of spider dragline silk.</title>
        <authorList>
            <person name="Kono N."/>
            <person name="Nakamura H."/>
            <person name="Mori M."/>
            <person name="Yoshida Y."/>
            <person name="Ohtoshi R."/>
            <person name="Malay A.D."/>
            <person name="Moran D.A.P."/>
            <person name="Tomita M."/>
            <person name="Numata K."/>
            <person name="Arakawa K."/>
        </authorList>
    </citation>
    <scope>NUCLEOTIDE SEQUENCE</scope>
</reference>
<proteinExistence type="predicted"/>
<evidence type="ECO:0000313" key="3">
    <source>
        <dbReference type="Proteomes" id="UP000887116"/>
    </source>
</evidence>
<accession>A0A8X6F3Z1</accession>
<dbReference type="OrthoDB" id="4473401at2759"/>
<evidence type="ECO:0000256" key="1">
    <source>
        <dbReference type="SAM" id="SignalP"/>
    </source>
</evidence>
<dbReference type="Proteomes" id="UP000887116">
    <property type="component" value="Unassembled WGS sequence"/>
</dbReference>
<name>A0A8X6F3Z1_TRICU</name>
<protein>
    <submittedName>
        <fullName evidence="2">Uncharacterized protein</fullName>
    </submittedName>
</protein>
<keyword evidence="3" id="KW-1185">Reference proteome</keyword>